<keyword evidence="6" id="KW-1185">Reference proteome</keyword>
<evidence type="ECO:0000256" key="2">
    <source>
        <dbReference type="ARBA" id="ARBA00022679"/>
    </source>
</evidence>
<reference evidence="5 6" key="1">
    <citation type="submission" date="2022-09" db="EMBL/GenBank/DDBJ databases">
        <authorList>
            <person name="Kop L."/>
        </authorList>
    </citation>
    <scope>NUCLEOTIDE SEQUENCE [LARGE SCALE GENOMIC DNA]</scope>
    <source>
        <strain evidence="5 6">347</strain>
    </source>
</reference>
<comment type="similarity">
    <text evidence="1">Belongs to the transferase hexapeptide repeat family.</text>
</comment>
<proteinExistence type="inferred from homology"/>
<evidence type="ECO:0000313" key="5">
    <source>
        <dbReference type="EMBL" id="CAI2716994.1"/>
    </source>
</evidence>
<gene>
    <name evidence="5" type="ORF">NSPWAT_0135</name>
</gene>
<dbReference type="Proteomes" id="UP001157733">
    <property type="component" value="Chromosome"/>
</dbReference>
<evidence type="ECO:0000313" key="6">
    <source>
        <dbReference type="Proteomes" id="UP001157733"/>
    </source>
</evidence>
<protein>
    <submittedName>
        <fullName evidence="5">Transferase hexapeptide repeat</fullName>
    </submittedName>
</protein>
<dbReference type="GO" id="GO:0016740">
    <property type="term" value="F:transferase activity"/>
    <property type="evidence" value="ECO:0007669"/>
    <property type="project" value="UniProtKB-KW"/>
</dbReference>
<dbReference type="InterPro" id="IPR018357">
    <property type="entry name" value="Hexapep_transf_CS"/>
</dbReference>
<keyword evidence="2 5" id="KW-0808">Transferase</keyword>
<dbReference type="InterPro" id="IPR011004">
    <property type="entry name" value="Trimer_LpxA-like_sf"/>
</dbReference>
<keyword evidence="4" id="KW-0012">Acyltransferase</keyword>
<dbReference type="Gene3D" id="2.160.10.10">
    <property type="entry name" value="Hexapeptide repeat proteins"/>
    <property type="match status" value="1"/>
</dbReference>
<dbReference type="Pfam" id="PF00132">
    <property type="entry name" value="Hexapep"/>
    <property type="match status" value="2"/>
</dbReference>
<dbReference type="PROSITE" id="PS00101">
    <property type="entry name" value="HEXAPEP_TRANSFERASES"/>
    <property type="match status" value="1"/>
</dbReference>
<evidence type="ECO:0000256" key="3">
    <source>
        <dbReference type="ARBA" id="ARBA00022737"/>
    </source>
</evidence>
<dbReference type="PANTHER" id="PTHR43300:SF11">
    <property type="entry name" value="ACETYLTRANSFERASE RV3034C-RELATED"/>
    <property type="match status" value="1"/>
</dbReference>
<name>A0ABM9HA30_9BACT</name>
<keyword evidence="3" id="KW-0677">Repeat</keyword>
<dbReference type="PANTHER" id="PTHR43300">
    <property type="entry name" value="ACETYLTRANSFERASE"/>
    <property type="match status" value="1"/>
</dbReference>
<dbReference type="InterPro" id="IPR050179">
    <property type="entry name" value="Trans_hexapeptide_repeat"/>
</dbReference>
<dbReference type="InterPro" id="IPR001451">
    <property type="entry name" value="Hexapep"/>
</dbReference>
<dbReference type="EMBL" id="OX336137">
    <property type="protein sequence ID" value="CAI2716994.1"/>
    <property type="molecule type" value="Genomic_DNA"/>
</dbReference>
<organism evidence="5 6">
    <name type="scientific">Nitrospina watsonii</name>
    <dbReference type="NCBI Taxonomy" id="1323948"/>
    <lineage>
        <taxon>Bacteria</taxon>
        <taxon>Pseudomonadati</taxon>
        <taxon>Nitrospinota/Tectimicrobiota group</taxon>
        <taxon>Nitrospinota</taxon>
        <taxon>Nitrospinia</taxon>
        <taxon>Nitrospinales</taxon>
        <taxon>Nitrospinaceae</taxon>
        <taxon>Nitrospina</taxon>
    </lineage>
</organism>
<dbReference type="SUPFAM" id="SSF51161">
    <property type="entry name" value="Trimeric LpxA-like enzymes"/>
    <property type="match status" value="1"/>
</dbReference>
<sequence>MEHFANLGNNCLIEDRVRLGFKYRAQCLKARIGDNAVIRAMSLIYGDVVIGHNFKAGRGVVVRGNTFIGNDVELDNGVIIEGNVQIGNGVTIGAGSYVPADVIIGNQVRIGAEVVLSLDRRLDEATRQAAAKAGMVIGDKVIVGARSMIYPGVHIGDESYIMEGARVTADIPPQSMASGVPAKIFPLTRELAKKLKMEFSG</sequence>
<evidence type="ECO:0000256" key="4">
    <source>
        <dbReference type="ARBA" id="ARBA00023315"/>
    </source>
</evidence>
<dbReference type="RefSeq" id="WP_282009971.1">
    <property type="nucleotide sequence ID" value="NZ_OX336137.1"/>
</dbReference>
<accession>A0ABM9HA30</accession>
<evidence type="ECO:0000256" key="1">
    <source>
        <dbReference type="ARBA" id="ARBA00007274"/>
    </source>
</evidence>